<dbReference type="InterPro" id="IPR011990">
    <property type="entry name" value="TPR-like_helical_dom_sf"/>
</dbReference>
<comment type="caution">
    <text evidence="2">The sequence shown here is derived from an EMBL/GenBank/DDBJ whole genome shotgun (WGS) entry which is preliminary data.</text>
</comment>
<evidence type="ECO:0000313" key="3">
    <source>
        <dbReference type="Proteomes" id="UP001596505"/>
    </source>
</evidence>
<organism evidence="2 3">
    <name type="scientific">Scopulibacillus cellulosilyticus</name>
    <dbReference type="NCBI Taxonomy" id="2665665"/>
    <lineage>
        <taxon>Bacteria</taxon>
        <taxon>Bacillati</taxon>
        <taxon>Bacillota</taxon>
        <taxon>Bacilli</taxon>
        <taxon>Bacillales</taxon>
        <taxon>Sporolactobacillaceae</taxon>
        <taxon>Scopulibacillus</taxon>
    </lineage>
</organism>
<dbReference type="RefSeq" id="WP_380962900.1">
    <property type="nucleotide sequence ID" value="NZ_JBHTCO010000002.1"/>
</dbReference>
<dbReference type="Pfam" id="PF12688">
    <property type="entry name" value="TPR_5"/>
    <property type="match status" value="1"/>
</dbReference>
<evidence type="ECO:0000313" key="2">
    <source>
        <dbReference type="EMBL" id="MFC7391663.1"/>
    </source>
</evidence>
<dbReference type="SUPFAM" id="SSF48452">
    <property type="entry name" value="TPR-like"/>
    <property type="match status" value="1"/>
</dbReference>
<feature type="domain" description="Tetratrico peptide repeat group 5" evidence="1">
    <location>
        <begin position="37"/>
        <end position="156"/>
    </location>
</feature>
<accession>A0ABW2PQH9</accession>
<dbReference type="Gene3D" id="1.25.40.10">
    <property type="entry name" value="Tetratricopeptide repeat domain"/>
    <property type="match status" value="1"/>
</dbReference>
<sequence length="161" mass="18698">MLTFLQKLEIIESENAPEKAVQLVSDLAKEHPKDSDIQFQAAICCDRLGFESKAVPLYEKAIQLGLPEHQLQIAYANLGSSLRVLRRYREALRCLENGLERFPDFRPLIIFKAITLYNLQENNQAVQLLLHQLIETTSRRDIQYYEKSLRYYADHLDTSKS</sequence>
<keyword evidence="3" id="KW-1185">Reference proteome</keyword>
<dbReference type="Proteomes" id="UP001596505">
    <property type="component" value="Unassembled WGS sequence"/>
</dbReference>
<evidence type="ECO:0000259" key="1">
    <source>
        <dbReference type="Pfam" id="PF12688"/>
    </source>
</evidence>
<name>A0ABW2PQH9_9BACL</name>
<protein>
    <submittedName>
        <fullName evidence="2">Tetratricopeptide repeat protein</fullName>
    </submittedName>
</protein>
<reference evidence="3" key="1">
    <citation type="journal article" date="2019" name="Int. J. Syst. Evol. Microbiol.">
        <title>The Global Catalogue of Microorganisms (GCM) 10K type strain sequencing project: providing services to taxonomists for standard genome sequencing and annotation.</title>
        <authorList>
            <consortium name="The Broad Institute Genomics Platform"/>
            <consortium name="The Broad Institute Genome Sequencing Center for Infectious Disease"/>
            <person name="Wu L."/>
            <person name="Ma J."/>
        </authorList>
    </citation>
    <scope>NUCLEOTIDE SEQUENCE [LARGE SCALE GENOMIC DNA]</scope>
    <source>
        <strain evidence="3">CGMCC 1.16305</strain>
    </source>
</reference>
<dbReference type="EMBL" id="JBHTCO010000002">
    <property type="protein sequence ID" value="MFC7391663.1"/>
    <property type="molecule type" value="Genomic_DNA"/>
</dbReference>
<proteinExistence type="predicted"/>
<dbReference type="InterPro" id="IPR041656">
    <property type="entry name" value="TPR_5"/>
</dbReference>
<gene>
    <name evidence="2" type="ORF">ACFQRG_01475</name>
</gene>